<dbReference type="PANTHER" id="PTHR22916">
    <property type="entry name" value="GLYCOSYLTRANSFERASE"/>
    <property type="match status" value="1"/>
</dbReference>
<feature type="non-terminal residue" evidence="2">
    <location>
        <position position="116"/>
    </location>
</feature>
<proteinExistence type="predicted"/>
<evidence type="ECO:0000259" key="1">
    <source>
        <dbReference type="Pfam" id="PF00535"/>
    </source>
</evidence>
<dbReference type="SUPFAM" id="SSF53448">
    <property type="entry name" value="Nucleotide-diphospho-sugar transferases"/>
    <property type="match status" value="1"/>
</dbReference>
<dbReference type="CDD" id="cd00761">
    <property type="entry name" value="Glyco_tranf_GTA_type"/>
    <property type="match status" value="1"/>
</dbReference>
<dbReference type="EMBL" id="UINC01089721">
    <property type="protein sequence ID" value="SVC41049.1"/>
    <property type="molecule type" value="Genomic_DNA"/>
</dbReference>
<gene>
    <name evidence="2" type="ORF">METZ01_LOCUS293903</name>
</gene>
<protein>
    <recommendedName>
        <fullName evidence="1">Glycosyltransferase 2-like domain-containing protein</fullName>
    </recommendedName>
</protein>
<organism evidence="2">
    <name type="scientific">marine metagenome</name>
    <dbReference type="NCBI Taxonomy" id="408172"/>
    <lineage>
        <taxon>unclassified sequences</taxon>
        <taxon>metagenomes</taxon>
        <taxon>ecological metagenomes</taxon>
    </lineage>
</organism>
<evidence type="ECO:0000313" key="2">
    <source>
        <dbReference type="EMBL" id="SVC41049.1"/>
    </source>
</evidence>
<dbReference type="Gene3D" id="3.90.550.10">
    <property type="entry name" value="Spore Coat Polysaccharide Biosynthesis Protein SpsA, Chain A"/>
    <property type="match status" value="1"/>
</dbReference>
<accession>A0A382LWB3</accession>
<dbReference type="PANTHER" id="PTHR22916:SF3">
    <property type="entry name" value="UDP-GLCNAC:BETAGAL BETA-1,3-N-ACETYLGLUCOSAMINYLTRANSFERASE-LIKE PROTEIN 1"/>
    <property type="match status" value="1"/>
</dbReference>
<name>A0A382LWB3_9ZZZZ</name>
<dbReference type="GO" id="GO:0016758">
    <property type="term" value="F:hexosyltransferase activity"/>
    <property type="evidence" value="ECO:0007669"/>
    <property type="project" value="UniProtKB-ARBA"/>
</dbReference>
<dbReference type="InterPro" id="IPR029044">
    <property type="entry name" value="Nucleotide-diphossugar_trans"/>
</dbReference>
<dbReference type="Pfam" id="PF00535">
    <property type="entry name" value="Glycos_transf_2"/>
    <property type="match status" value="1"/>
</dbReference>
<feature type="domain" description="Glycosyltransferase 2-like" evidence="1">
    <location>
        <begin position="9"/>
        <end position="113"/>
    </location>
</feature>
<dbReference type="AlphaFoldDB" id="A0A382LWB3"/>
<reference evidence="2" key="1">
    <citation type="submission" date="2018-05" db="EMBL/GenBank/DDBJ databases">
        <authorList>
            <person name="Lanie J.A."/>
            <person name="Ng W.-L."/>
            <person name="Kazmierczak K.M."/>
            <person name="Andrzejewski T.M."/>
            <person name="Davidsen T.M."/>
            <person name="Wayne K.J."/>
            <person name="Tettelin H."/>
            <person name="Glass J.I."/>
            <person name="Rusch D."/>
            <person name="Podicherti R."/>
            <person name="Tsui H.-C.T."/>
            <person name="Winkler M.E."/>
        </authorList>
    </citation>
    <scope>NUCLEOTIDE SEQUENCE</scope>
</reference>
<dbReference type="InterPro" id="IPR001173">
    <property type="entry name" value="Glyco_trans_2-like"/>
</dbReference>
<feature type="non-terminal residue" evidence="2">
    <location>
        <position position="1"/>
    </location>
</feature>
<sequence>VESNLPLITVLMPVYNGAKYLNEAIDSILNQTFQNFEFIIIDDGSTDDSVKIIKSYDDNRIRLVENRNNLGQSETLNKGLSLTRGKYIARMDQDDISMPERLKKQFEFMENNSDVD</sequence>